<protein>
    <submittedName>
        <fullName evidence="3">Chitin binding protein</fullName>
    </submittedName>
</protein>
<dbReference type="CDD" id="cd21177">
    <property type="entry name" value="LPMO_AA10"/>
    <property type="match status" value="1"/>
</dbReference>
<accession>A0A3M5WJJ4</accession>
<dbReference type="Proteomes" id="UP000271152">
    <property type="component" value="Unassembled WGS sequence"/>
</dbReference>
<evidence type="ECO:0000313" key="4">
    <source>
        <dbReference type="Proteomes" id="UP000271152"/>
    </source>
</evidence>
<dbReference type="PANTHER" id="PTHR34823:SF1">
    <property type="entry name" value="CHITIN-BINDING TYPE-4 DOMAIN-CONTAINING PROTEIN"/>
    <property type="match status" value="1"/>
</dbReference>
<dbReference type="InterPro" id="IPR004302">
    <property type="entry name" value="Cellulose/chitin-bd_N"/>
</dbReference>
<evidence type="ECO:0000259" key="2">
    <source>
        <dbReference type="Pfam" id="PF03067"/>
    </source>
</evidence>
<dbReference type="SUPFAM" id="SSF81296">
    <property type="entry name" value="E set domains"/>
    <property type="match status" value="1"/>
</dbReference>
<dbReference type="AlphaFoldDB" id="A0A3M5WJJ4"/>
<dbReference type="EMBL" id="RBUG01000112">
    <property type="protein sequence ID" value="RMU70652.1"/>
    <property type="molecule type" value="Genomic_DNA"/>
</dbReference>
<evidence type="ECO:0000313" key="3">
    <source>
        <dbReference type="EMBL" id="RMU70652.1"/>
    </source>
</evidence>
<dbReference type="Gene3D" id="2.70.50.50">
    <property type="entry name" value="chitin-binding protein cbp21"/>
    <property type="match status" value="1"/>
</dbReference>
<reference evidence="3 4" key="1">
    <citation type="submission" date="2018-08" db="EMBL/GenBank/DDBJ databases">
        <title>Recombination of ecologically and evolutionarily significant loci maintains genetic cohesion in the Pseudomonas syringae species complex.</title>
        <authorList>
            <person name="Dillon M."/>
            <person name="Thakur S."/>
            <person name="Almeida R.N.D."/>
            <person name="Weir B.S."/>
            <person name="Guttman D.S."/>
        </authorList>
    </citation>
    <scope>NUCLEOTIDE SEQUENCE [LARGE SCALE GENOMIC DNA]</scope>
    <source>
        <strain evidence="3 4">ICMP 11947</strain>
    </source>
</reference>
<dbReference type="Pfam" id="PF03067">
    <property type="entry name" value="LPMO_10"/>
    <property type="match status" value="1"/>
</dbReference>
<dbReference type="InterPro" id="IPR051024">
    <property type="entry name" value="GlcNAc_Chitin_IntDeg"/>
</dbReference>
<organism evidence="3 4">
    <name type="scientific">Pseudomonas syringae pv. apii</name>
    <dbReference type="NCBI Taxonomy" id="81036"/>
    <lineage>
        <taxon>Bacteria</taxon>
        <taxon>Pseudomonadati</taxon>
        <taxon>Pseudomonadota</taxon>
        <taxon>Gammaproteobacteria</taxon>
        <taxon>Pseudomonadales</taxon>
        <taxon>Pseudomonadaceae</taxon>
        <taxon>Pseudomonas</taxon>
    </lineage>
</organism>
<sequence>MERGLARPDRLLCFRHLSKNLLAELLAIPSVKAGLQLCNRQGMPDSIIEDMDMNESASAQPRHGMVTSPESRGSYAISKGLLLEWEVVAMEGGKNFPDETFGLAHDFPGVDEPINLDPPASAPPLANPPPDGLILSGGQDDRRKCLNLTDVGIIEEITQKGHGAAEKWPRLSVAGGDEFEVRWAYHAVHVTRGYRWFITKDGWDESKPITREAFQGKNYVSDNHFKADGQDGLMWSDISPLSPFDKHRDELQPAEITKATLPSDKHGHHVILLAWIVAETDKAFYQAFDVDFDVPVSGK</sequence>
<gene>
    <name evidence="3" type="ORF">ALP23_100872</name>
</gene>
<dbReference type="InterPro" id="IPR014756">
    <property type="entry name" value="Ig_E-set"/>
</dbReference>
<feature type="domain" description="Chitin-binding type-4" evidence="2">
    <location>
        <begin position="63"/>
        <end position="290"/>
    </location>
</feature>
<evidence type="ECO:0000256" key="1">
    <source>
        <dbReference type="ARBA" id="ARBA00022729"/>
    </source>
</evidence>
<proteinExistence type="predicted"/>
<dbReference type="PANTHER" id="PTHR34823">
    <property type="entry name" value="GLCNAC-BINDING PROTEIN A"/>
    <property type="match status" value="1"/>
</dbReference>
<comment type="caution">
    <text evidence="3">The sequence shown here is derived from an EMBL/GenBank/DDBJ whole genome shotgun (WGS) entry which is preliminary data.</text>
</comment>
<keyword evidence="1" id="KW-0732">Signal</keyword>
<name>A0A3M5WJJ4_9PSED</name>